<keyword evidence="4 9" id="KW-0238">DNA-binding</keyword>
<dbReference type="Pfam" id="PF00313">
    <property type="entry name" value="CSD"/>
    <property type="match status" value="1"/>
</dbReference>
<evidence type="ECO:0000256" key="2">
    <source>
        <dbReference type="ARBA" id="ARBA00022490"/>
    </source>
</evidence>
<dbReference type="PRINTS" id="PR00050">
    <property type="entry name" value="COLDSHOCK"/>
</dbReference>
<evidence type="ECO:0000256" key="3">
    <source>
        <dbReference type="ARBA" id="ARBA00023015"/>
    </source>
</evidence>
<dbReference type="PIRSF" id="PIRSF002599">
    <property type="entry name" value="Cold_shock_A"/>
    <property type="match status" value="1"/>
</dbReference>
<dbReference type="PANTHER" id="PTHR46565:SF20">
    <property type="entry name" value="COLD SHOCK DOMAIN-CONTAINING PROTEIN 4"/>
    <property type="match status" value="1"/>
</dbReference>
<evidence type="ECO:0000256" key="1">
    <source>
        <dbReference type="ARBA" id="ARBA00004496"/>
    </source>
</evidence>
<evidence type="ECO:0000256" key="6">
    <source>
        <dbReference type="ARBA" id="ARBA00023163"/>
    </source>
</evidence>
<keyword evidence="10" id="KW-1185">Reference proteome</keyword>
<gene>
    <name evidence="9" type="ORF">SAMN02745724_00420</name>
</gene>
<evidence type="ECO:0000313" key="10">
    <source>
        <dbReference type="Proteomes" id="UP000198862"/>
    </source>
</evidence>
<protein>
    <submittedName>
        <fullName evidence="9">Cold-shock DNA-binding protein family</fullName>
    </submittedName>
</protein>
<dbReference type="InterPro" id="IPR012156">
    <property type="entry name" value="Cold_shock_CspA"/>
</dbReference>
<dbReference type="InterPro" id="IPR012340">
    <property type="entry name" value="NA-bd_OB-fold"/>
</dbReference>
<dbReference type="SUPFAM" id="SSF50249">
    <property type="entry name" value="Nucleic acid-binding proteins"/>
    <property type="match status" value="1"/>
</dbReference>
<reference evidence="9 10" key="1">
    <citation type="submission" date="2016-10" db="EMBL/GenBank/DDBJ databases">
        <authorList>
            <person name="de Groot N.N."/>
        </authorList>
    </citation>
    <scope>NUCLEOTIDE SEQUENCE [LARGE SCALE GENOMIC DNA]</scope>
    <source>
        <strain evidence="9 10">DSM 6059</strain>
    </source>
</reference>
<feature type="domain" description="CSD" evidence="8">
    <location>
        <begin position="1"/>
        <end position="66"/>
    </location>
</feature>
<accession>A0A1I1EX21</accession>
<dbReference type="Proteomes" id="UP000198862">
    <property type="component" value="Unassembled WGS sequence"/>
</dbReference>
<dbReference type="EMBL" id="FOLO01000002">
    <property type="protein sequence ID" value="SFB90038.1"/>
    <property type="molecule type" value="Genomic_DNA"/>
</dbReference>
<evidence type="ECO:0000256" key="4">
    <source>
        <dbReference type="ARBA" id="ARBA00023125"/>
    </source>
</evidence>
<dbReference type="GO" id="GO:0005829">
    <property type="term" value="C:cytosol"/>
    <property type="evidence" value="ECO:0007669"/>
    <property type="project" value="UniProtKB-ARBA"/>
</dbReference>
<dbReference type="InterPro" id="IPR011129">
    <property type="entry name" value="CSD"/>
</dbReference>
<evidence type="ECO:0000259" key="8">
    <source>
        <dbReference type="PROSITE" id="PS51857"/>
    </source>
</evidence>
<dbReference type="InterPro" id="IPR019844">
    <property type="entry name" value="CSD_CS"/>
</dbReference>
<organism evidence="9 10">
    <name type="scientific">Pseudoalteromonas denitrificans DSM 6059</name>
    <dbReference type="NCBI Taxonomy" id="1123010"/>
    <lineage>
        <taxon>Bacteria</taxon>
        <taxon>Pseudomonadati</taxon>
        <taxon>Pseudomonadota</taxon>
        <taxon>Gammaproteobacteria</taxon>
        <taxon>Alteromonadales</taxon>
        <taxon>Pseudoalteromonadaceae</taxon>
        <taxon>Pseudoalteromonas</taxon>
    </lineage>
</organism>
<comment type="subcellular location">
    <subcellularLocation>
        <location evidence="1 7">Cytoplasm</location>
    </subcellularLocation>
</comment>
<keyword evidence="3" id="KW-0805">Transcription regulation</keyword>
<dbReference type="FunFam" id="2.40.50.140:FF:000006">
    <property type="entry name" value="Cold shock protein CspC"/>
    <property type="match status" value="1"/>
</dbReference>
<dbReference type="OrthoDB" id="9810590at2"/>
<evidence type="ECO:0000256" key="5">
    <source>
        <dbReference type="ARBA" id="ARBA00023159"/>
    </source>
</evidence>
<evidence type="ECO:0000256" key="7">
    <source>
        <dbReference type="RuleBase" id="RU000408"/>
    </source>
</evidence>
<dbReference type="AlphaFoldDB" id="A0A1I1EX21"/>
<dbReference type="STRING" id="1123010.SAMN02745724_00420"/>
<name>A0A1I1EX21_9GAMM</name>
<dbReference type="SMART" id="SM00357">
    <property type="entry name" value="CSP"/>
    <property type="match status" value="1"/>
</dbReference>
<keyword evidence="6" id="KW-0804">Transcription</keyword>
<proteinExistence type="predicted"/>
<dbReference type="InterPro" id="IPR002059">
    <property type="entry name" value="CSP_DNA-bd"/>
</dbReference>
<keyword evidence="2" id="KW-0963">Cytoplasm</keyword>
<dbReference type="Gene3D" id="2.40.50.140">
    <property type="entry name" value="Nucleic acid-binding proteins"/>
    <property type="match status" value="1"/>
</dbReference>
<dbReference type="GO" id="GO:0003677">
    <property type="term" value="F:DNA binding"/>
    <property type="evidence" value="ECO:0007669"/>
    <property type="project" value="UniProtKB-KW"/>
</dbReference>
<dbReference type="PANTHER" id="PTHR46565">
    <property type="entry name" value="COLD SHOCK DOMAIN PROTEIN 2"/>
    <property type="match status" value="1"/>
</dbReference>
<dbReference type="CDD" id="cd04458">
    <property type="entry name" value="CSP_CDS"/>
    <property type="match status" value="1"/>
</dbReference>
<evidence type="ECO:0000313" key="9">
    <source>
        <dbReference type="EMBL" id="SFB90038.1"/>
    </source>
</evidence>
<keyword evidence="5" id="KW-0010">Activator</keyword>
<dbReference type="RefSeq" id="WP_091979397.1">
    <property type="nucleotide sequence ID" value="NZ_FOLO01000002.1"/>
</dbReference>
<dbReference type="PROSITE" id="PS00352">
    <property type="entry name" value="CSD_1"/>
    <property type="match status" value="1"/>
</dbReference>
<sequence length="67" mass="7332">MSTGTVKWFNADKGFGFITPEDGSKDLFVHHSEIQVDGYKTLDEGQKVEYVVGEGQKGPCATNVKPL</sequence>
<dbReference type="PROSITE" id="PS51857">
    <property type="entry name" value="CSD_2"/>
    <property type="match status" value="1"/>
</dbReference>